<dbReference type="GO" id="GO:0048476">
    <property type="term" value="C:Holliday junction resolvase complex"/>
    <property type="evidence" value="ECO:0007669"/>
    <property type="project" value="InterPro"/>
</dbReference>
<evidence type="ECO:0000256" key="4">
    <source>
        <dbReference type="ARBA" id="ARBA00022723"/>
    </source>
</evidence>
<organism evidence="14">
    <name type="scientific">Spodoptera frugiperda</name>
    <name type="common">Fall armyworm</name>
    <dbReference type="NCBI Taxonomy" id="7108"/>
    <lineage>
        <taxon>Eukaryota</taxon>
        <taxon>Metazoa</taxon>
        <taxon>Ecdysozoa</taxon>
        <taxon>Arthropoda</taxon>
        <taxon>Hexapoda</taxon>
        <taxon>Insecta</taxon>
        <taxon>Pterygota</taxon>
        <taxon>Neoptera</taxon>
        <taxon>Endopterygota</taxon>
        <taxon>Lepidoptera</taxon>
        <taxon>Glossata</taxon>
        <taxon>Ditrysia</taxon>
        <taxon>Noctuoidea</taxon>
        <taxon>Noctuidae</taxon>
        <taxon>Amphipyrinae</taxon>
        <taxon>Spodoptera</taxon>
    </lineage>
</organism>
<dbReference type="GO" id="GO:0031573">
    <property type="term" value="P:mitotic intra-S DNA damage checkpoint signaling"/>
    <property type="evidence" value="ECO:0007669"/>
    <property type="project" value="TreeGrafter"/>
</dbReference>
<dbReference type="GO" id="GO:0008821">
    <property type="term" value="F:crossover junction DNA endonuclease activity"/>
    <property type="evidence" value="ECO:0007669"/>
    <property type="project" value="TreeGrafter"/>
</dbReference>
<dbReference type="GO" id="GO:0046872">
    <property type="term" value="F:metal ion binding"/>
    <property type="evidence" value="ECO:0007669"/>
    <property type="project" value="UniProtKB-KW"/>
</dbReference>
<dbReference type="AlphaFoldDB" id="A0A2H1VKN1"/>
<dbReference type="PANTHER" id="PTHR21077">
    <property type="entry name" value="EME1 PROTEIN"/>
    <property type="match status" value="1"/>
</dbReference>
<evidence type="ECO:0000256" key="10">
    <source>
        <dbReference type="ARBA" id="ARBA00023204"/>
    </source>
</evidence>
<dbReference type="GO" id="GO:0005634">
    <property type="term" value="C:nucleus"/>
    <property type="evidence" value="ECO:0007669"/>
    <property type="project" value="UniProtKB-SubCell"/>
</dbReference>
<feature type="compositionally biased region" description="Polar residues" evidence="13">
    <location>
        <begin position="1"/>
        <end position="10"/>
    </location>
</feature>
<keyword evidence="10" id="KW-0234">DNA repair</keyword>
<feature type="compositionally biased region" description="Basic and acidic residues" evidence="13">
    <location>
        <begin position="63"/>
        <end position="85"/>
    </location>
</feature>
<evidence type="ECO:0000256" key="7">
    <source>
        <dbReference type="ARBA" id="ARBA00022801"/>
    </source>
</evidence>
<feature type="region of interest" description="Disordered" evidence="13">
    <location>
        <begin position="55"/>
        <end position="85"/>
    </location>
</feature>
<evidence type="ECO:0000256" key="11">
    <source>
        <dbReference type="ARBA" id="ARBA00023242"/>
    </source>
</evidence>
<evidence type="ECO:0000256" key="8">
    <source>
        <dbReference type="ARBA" id="ARBA00022842"/>
    </source>
</evidence>
<evidence type="ECO:0000256" key="2">
    <source>
        <dbReference type="ARBA" id="ARBA00004123"/>
    </source>
</evidence>
<evidence type="ECO:0000313" key="14">
    <source>
        <dbReference type="EMBL" id="SOQ41409.1"/>
    </source>
</evidence>
<evidence type="ECO:0000256" key="1">
    <source>
        <dbReference type="ARBA" id="ARBA00001946"/>
    </source>
</evidence>
<accession>A0A2H1VKN1</accession>
<dbReference type="PANTHER" id="PTHR21077:SF5">
    <property type="entry name" value="CROSSOVER JUNCTION ENDONUCLEASE MMS4"/>
    <property type="match status" value="1"/>
</dbReference>
<comment type="subcellular location">
    <subcellularLocation>
        <location evidence="2">Nucleus</location>
    </subcellularLocation>
</comment>
<evidence type="ECO:0000256" key="13">
    <source>
        <dbReference type="SAM" id="MobiDB-lite"/>
    </source>
</evidence>
<evidence type="ECO:0000256" key="5">
    <source>
        <dbReference type="ARBA" id="ARBA00022759"/>
    </source>
</evidence>
<evidence type="ECO:0000256" key="3">
    <source>
        <dbReference type="ARBA" id="ARBA00022722"/>
    </source>
</evidence>
<dbReference type="GO" id="GO:0031297">
    <property type="term" value="P:replication fork processing"/>
    <property type="evidence" value="ECO:0007669"/>
    <property type="project" value="TreeGrafter"/>
</dbReference>
<keyword evidence="11" id="KW-0539">Nucleus</keyword>
<gene>
    <name evidence="14" type="ORF">SFRICE_006304</name>
</gene>
<keyword evidence="3" id="KW-0540">Nuclease</keyword>
<keyword evidence="8" id="KW-0460">Magnesium</keyword>
<keyword evidence="7" id="KW-0378">Hydrolase</keyword>
<dbReference type="InterPro" id="IPR033310">
    <property type="entry name" value="Mms4/EME1/EME2"/>
</dbReference>
<dbReference type="GO" id="GO:0000712">
    <property type="term" value="P:resolution of meiotic recombination intermediates"/>
    <property type="evidence" value="ECO:0007669"/>
    <property type="project" value="TreeGrafter"/>
</dbReference>
<keyword evidence="9" id="KW-0233">DNA recombination</keyword>
<sequence length="328" mass="37028">MSGSVVTLSSSEDEDVTPSTSKQKQDALYDILDVIPENVKESVISREHILSDIGSSSKSLTQQEKKKTKSLEKEAKKRKLQEDKKDRAARIEMNKVYKPGECMQYINVVINENLLRKWYMTSVEQEVTAAGANIERQSEEQDIITWTRRLPLTLDKYFGKSKKPNEEQCDHALCIMEVDRVTRLVRDTALARTMIECKERLQCKLTLVVVQVEAYFKSKTGRKEMNAIVTADCDVVTVETAQELAETIVRFTKAIADAPAKKAKREIDELSSFYMRGVNKNCVAITNNGAGVSQLWQQMLAVLPQSSLDISRAVCAQYKSPLAMFTVI</sequence>
<keyword evidence="6" id="KW-0227">DNA damage</keyword>
<feature type="region of interest" description="Disordered" evidence="13">
    <location>
        <begin position="1"/>
        <end position="23"/>
    </location>
</feature>
<comment type="cofactor">
    <cofactor evidence="1">
        <name>Mg(2+)</name>
        <dbReference type="ChEBI" id="CHEBI:18420"/>
    </cofactor>
</comment>
<proteinExistence type="predicted"/>
<keyword evidence="4" id="KW-0479">Metal-binding</keyword>
<protein>
    <submittedName>
        <fullName evidence="14">SFRICE_006304</fullName>
    </submittedName>
</protein>
<dbReference type="Gene3D" id="1.10.150.670">
    <property type="entry name" value="Crossover junction endonuclease EME1, DNA-binding domain"/>
    <property type="match status" value="1"/>
</dbReference>
<keyword evidence="5" id="KW-0255">Endonuclease</keyword>
<dbReference type="EMBL" id="ODYU01003090">
    <property type="protein sequence ID" value="SOQ41409.1"/>
    <property type="molecule type" value="Genomic_DNA"/>
</dbReference>
<dbReference type="InterPro" id="IPR042530">
    <property type="entry name" value="EME1/EME2_C"/>
</dbReference>
<reference evidence="14" key="1">
    <citation type="submission" date="2016-07" db="EMBL/GenBank/DDBJ databases">
        <authorList>
            <person name="Bretaudeau A."/>
        </authorList>
    </citation>
    <scope>NUCLEOTIDE SEQUENCE</scope>
    <source>
        <strain evidence="14">Rice</strain>
        <tissue evidence="14">Whole body</tissue>
    </source>
</reference>
<evidence type="ECO:0000256" key="9">
    <source>
        <dbReference type="ARBA" id="ARBA00023172"/>
    </source>
</evidence>
<evidence type="ECO:0000256" key="12">
    <source>
        <dbReference type="ARBA" id="ARBA00023254"/>
    </source>
</evidence>
<keyword evidence="12" id="KW-0469">Meiosis</keyword>
<name>A0A2H1VKN1_SPOFR</name>
<dbReference type="Gene3D" id="3.40.50.10130">
    <property type="match status" value="1"/>
</dbReference>
<dbReference type="GO" id="GO:0006302">
    <property type="term" value="P:double-strand break repair"/>
    <property type="evidence" value="ECO:0007669"/>
    <property type="project" value="TreeGrafter"/>
</dbReference>
<evidence type="ECO:0000256" key="6">
    <source>
        <dbReference type="ARBA" id="ARBA00022763"/>
    </source>
</evidence>